<reference evidence="3" key="1">
    <citation type="submission" date="2011-04" db="EMBL/GenBank/DDBJ databases">
        <title>The complete genome of Treponema brennaborense DSM 12168.</title>
        <authorList>
            <person name="Lucas S."/>
            <person name="Han J."/>
            <person name="Lapidus A."/>
            <person name="Bruce D."/>
            <person name="Goodwin L."/>
            <person name="Pitluck S."/>
            <person name="Peters L."/>
            <person name="Kyrpides N."/>
            <person name="Mavromatis K."/>
            <person name="Ivanova N."/>
            <person name="Mikhailova N."/>
            <person name="Pagani I."/>
            <person name="Teshima H."/>
            <person name="Detter J.C."/>
            <person name="Tapia R."/>
            <person name="Han C."/>
            <person name="Land M."/>
            <person name="Hauser L."/>
            <person name="Markowitz V."/>
            <person name="Cheng J.-F."/>
            <person name="Hugenholtz P."/>
            <person name="Woyke T."/>
            <person name="Wu D."/>
            <person name="Gronow S."/>
            <person name="Wellnitz S."/>
            <person name="Brambilla E."/>
            <person name="Klenk H.-P."/>
            <person name="Eisen J.A."/>
        </authorList>
    </citation>
    <scope>NUCLEOTIDE SEQUENCE [LARGE SCALE GENOMIC DNA]</scope>
    <source>
        <strain evidence="3">DSM 12168 / CIP 105900 / DD5/3</strain>
    </source>
</reference>
<keyword evidence="1" id="KW-0732">Signal</keyword>
<dbReference type="OrthoDB" id="357745at2"/>
<dbReference type="RefSeq" id="WP_013758284.1">
    <property type="nucleotide sequence ID" value="NC_015500.1"/>
</dbReference>
<evidence type="ECO:0008006" key="4">
    <source>
        <dbReference type="Google" id="ProtNLM"/>
    </source>
</evidence>
<protein>
    <recommendedName>
        <fullName evidence="4">Lipoprotein</fullName>
    </recommendedName>
</protein>
<accession>F4LKY0</accession>
<feature type="chain" id="PRO_5003316702" description="Lipoprotein" evidence="1">
    <location>
        <begin position="21"/>
        <end position="301"/>
    </location>
</feature>
<feature type="signal peptide" evidence="1">
    <location>
        <begin position="1"/>
        <end position="20"/>
    </location>
</feature>
<evidence type="ECO:0000313" key="3">
    <source>
        <dbReference type="Proteomes" id="UP000006546"/>
    </source>
</evidence>
<name>F4LKY0_TREBD</name>
<dbReference type="eggNOG" id="ENOG5033Y28">
    <property type="taxonomic scope" value="Bacteria"/>
</dbReference>
<dbReference type="KEGG" id="tbe:Trebr_1149"/>
<evidence type="ECO:0000256" key="1">
    <source>
        <dbReference type="SAM" id="SignalP"/>
    </source>
</evidence>
<sequence>MKKSVIAVTAAMFLTAVSFSATPDVTKITEGLNAFSTTLLDTVPNTATQQGVWSDAWIGNLIPSVPPHFGGGISAGFAQLDMTGLAQAANELGISISSDKLFLPTVTADVRIGGIFLPFDLGLSFMKIPAVSLEAFGAGITVDFFTIGGSVRFPVLKGNVILPKVSVGAGFMYTTGSIQASASDNAVYTSVAFNTKTVYAEAQISKTFFIITPFFGVRGILSDSKNDWAWKYNASFGGYTIGDEEKGSVTRKFSDDFLDNFQAQAYAGLSLNIFIIQTTVGASYNFGSNIWGGNLSLRIKL</sequence>
<dbReference type="AlphaFoldDB" id="F4LKY0"/>
<dbReference type="Proteomes" id="UP000006546">
    <property type="component" value="Chromosome"/>
</dbReference>
<keyword evidence="3" id="KW-1185">Reference proteome</keyword>
<organism evidence="2 3">
    <name type="scientific">Treponema brennaborense (strain DSM 12168 / CIP 105900 / DD5/3)</name>
    <dbReference type="NCBI Taxonomy" id="906968"/>
    <lineage>
        <taxon>Bacteria</taxon>
        <taxon>Pseudomonadati</taxon>
        <taxon>Spirochaetota</taxon>
        <taxon>Spirochaetia</taxon>
        <taxon>Spirochaetales</taxon>
        <taxon>Treponemataceae</taxon>
        <taxon>Treponema</taxon>
    </lineage>
</organism>
<evidence type="ECO:0000313" key="2">
    <source>
        <dbReference type="EMBL" id="AEE16577.1"/>
    </source>
</evidence>
<gene>
    <name evidence="2" type="ordered locus">Trebr_1149</name>
</gene>
<dbReference type="EMBL" id="CP002696">
    <property type="protein sequence ID" value="AEE16577.1"/>
    <property type="molecule type" value="Genomic_DNA"/>
</dbReference>
<dbReference type="HOGENOM" id="CLU_821197_0_0_12"/>
<proteinExistence type="predicted"/>